<feature type="compositionally biased region" description="Polar residues" evidence="1">
    <location>
        <begin position="458"/>
        <end position="480"/>
    </location>
</feature>
<feature type="region of interest" description="Disordered" evidence="1">
    <location>
        <begin position="458"/>
        <end position="481"/>
    </location>
</feature>
<accession>A0A6J0PG39</accession>
<keyword evidence="2" id="KW-1185">Reference proteome</keyword>
<dbReference type="PANTHER" id="PTHR34560">
    <property type="entry name" value="POLYKETIDE CYCLASE/DEHYDRASE/LIPID TRANSPORT SUPERFAMILY PROTEIN"/>
    <property type="match status" value="1"/>
</dbReference>
<dbReference type="GeneID" id="105042429"/>
<evidence type="ECO:0000256" key="1">
    <source>
        <dbReference type="SAM" id="MobiDB-lite"/>
    </source>
</evidence>
<dbReference type="RefSeq" id="XP_019705107.1">
    <property type="nucleotide sequence ID" value="XM_019849548.2"/>
</dbReference>
<evidence type="ECO:0000313" key="4">
    <source>
        <dbReference type="RefSeq" id="XP_010917932.1"/>
    </source>
</evidence>
<dbReference type="RefSeq" id="XP_019705108.1">
    <property type="nucleotide sequence ID" value="XM_019849549.2"/>
</dbReference>
<evidence type="ECO:0000313" key="3">
    <source>
        <dbReference type="RefSeq" id="XP_010917931.1"/>
    </source>
</evidence>
<dbReference type="Proteomes" id="UP000504607">
    <property type="component" value="Chromosome 3"/>
</dbReference>
<dbReference type="InterPro" id="IPR023393">
    <property type="entry name" value="START-like_dom_sf"/>
</dbReference>
<dbReference type="KEGG" id="egu:105042429"/>
<protein>
    <submittedName>
        <fullName evidence="3 4">Uncharacterized protein LOC105042429 isoform X1</fullName>
    </submittedName>
</protein>
<dbReference type="RefSeq" id="XP_073109591.1">
    <property type="nucleotide sequence ID" value="XM_073253490.1"/>
</dbReference>
<feature type="compositionally biased region" description="Basic and acidic residues" evidence="1">
    <location>
        <begin position="387"/>
        <end position="397"/>
    </location>
</feature>
<evidence type="ECO:0000313" key="7">
    <source>
        <dbReference type="RefSeq" id="XP_019705108.1"/>
    </source>
</evidence>
<dbReference type="OrthoDB" id="17317at2759"/>
<feature type="compositionally biased region" description="Polar residues" evidence="1">
    <location>
        <begin position="375"/>
        <end position="386"/>
    </location>
</feature>
<evidence type="ECO:0000313" key="6">
    <source>
        <dbReference type="RefSeq" id="XP_019705107.1"/>
    </source>
</evidence>
<reference evidence="5 6" key="1">
    <citation type="submission" date="2022-04" db="UniProtKB">
        <authorList>
            <consortium name="RefSeq"/>
        </authorList>
    </citation>
    <scope>IDENTIFICATION</scope>
</reference>
<evidence type="ECO:0000313" key="2">
    <source>
        <dbReference type="Proteomes" id="UP000504607"/>
    </source>
</evidence>
<dbReference type="RefSeq" id="XP_010917933.1">
    <property type="nucleotide sequence ID" value="XM_010919631.3"/>
</dbReference>
<organism evidence="6">
    <name type="scientific">Elaeis guineensis var. tenera</name>
    <name type="common">Oil palm</name>
    <dbReference type="NCBI Taxonomy" id="51953"/>
    <lineage>
        <taxon>Eukaryota</taxon>
        <taxon>Viridiplantae</taxon>
        <taxon>Streptophyta</taxon>
        <taxon>Embryophyta</taxon>
        <taxon>Tracheophyta</taxon>
        <taxon>Spermatophyta</taxon>
        <taxon>Magnoliopsida</taxon>
        <taxon>Liliopsida</taxon>
        <taxon>Arecaceae</taxon>
        <taxon>Arecoideae</taxon>
        <taxon>Cocoseae</taxon>
        <taxon>Elaeidinae</taxon>
        <taxon>Elaeis</taxon>
    </lineage>
</organism>
<dbReference type="Gene3D" id="3.30.530.20">
    <property type="match status" value="1"/>
</dbReference>
<sequence>MEAKMEKKKKVLELRERLDQTLALPDLANEELIKSLVKNQLLRSSFSGMKGDMGPVVEKRAREVSNFLEMLRSASGGMEPFKTRGTSQSDWKIKQDTDHFRVMYREGPHGTPFHTLLTEGYVDGPIDVCLCVSWESTLYKKWWPQYNIPTFKIIMSTCLQKVRIGEEISLVRVKVAWPVSDREALLHYFEIEYLKEDLILVLINTISESEHIDISTHGFSIDGIPEAKDIVRVDLVGGFILQKASANRSYFRAIANMDIKLDFVPPSLINFISRQLLGSGYKLYQKAVGSVATSDDDYRRALEGPMYTQVREGLDLHNKFKTGLVGTIGDKPTGLIPAEHTVKTTVERTPVTESSFVSEIVEEEAEQHQCLELDQATSAPATNTITDQEHPVKEEASISPEVEHALGILDSAIAIIRNKGSNIQTNCSSSGQQLLASETAAQAAAGSASDEDAIEISSNMDKPSASSEARSDAKGSSSVESAPLSRERFAILGNTQAVDFRISSHNKLMESKVTMTQPPVLESMRRVCDEGSLKADGFHQNENGLCEGTLRQNKKKKNWFCCFSSS</sequence>
<feature type="region of interest" description="Disordered" evidence="1">
    <location>
        <begin position="374"/>
        <end position="397"/>
    </location>
</feature>
<gene>
    <name evidence="3 4 5 6 7" type="primary">LOC105042429</name>
</gene>
<name>A0A6J0PG39_ELAGV</name>
<dbReference type="RefSeq" id="XP_010917932.1">
    <property type="nucleotide sequence ID" value="XM_010919630.3"/>
</dbReference>
<dbReference type="PANTHER" id="PTHR34560:SF1">
    <property type="entry name" value="START DOMAIN-CONTAINING PROTEIN"/>
    <property type="match status" value="1"/>
</dbReference>
<evidence type="ECO:0000313" key="5">
    <source>
        <dbReference type="RefSeq" id="XP_010917933.1"/>
    </source>
</evidence>
<dbReference type="RefSeq" id="XP_010917931.1">
    <property type="nucleotide sequence ID" value="XM_010919629.3"/>
</dbReference>
<proteinExistence type="predicted"/>
<dbReference type="AlphaFoldDB" id="A0A6J0PG39"/>
<dbReference type="SUPFAM" id="SSF55961">
    <property type="entry name" value="Bet v1-like"/>
    <property type="match status" value="1"/>
</dbReference>